<dbReference type="CDD" id="cd14726">
    <property type="entry name" value="TraB_PrgY-like"/>
    <property type="match status" value="1"/>
</dbReference>
<dbReference type="STRING" id="1890364.A0A2P6NYG3"/>
<dbReference type="InterPro" id="IPR046345">
    <property type="entry name" value="TraB_PrgY-like"/>
</dbReference>
<gene>
    <name evidence="2" type="ORF">PROFUN_02268</name>
</gene>
<evidence type="ECO:0000313" key="2">
    <source>
        <dbReference type="EMBL" id="PRP88990.1"/>
    </source>
</evidence>
<dbReference type="OrthoDB" id="48306at2759"/>
<organism evidence="2 3">
    <name type="scientific">Planoprotostelium fungivorum</name>
    <dbReference type="NCBI Taxonomy" id="1890364"/>
    <lineage>
        <taxon>Eukaryota</taxon>
        <taxon>Amoebozoa</taxon>
        <taxon>Evosea</taxon>
        <taxon>Variosea</taxon>
        <taxon>Cavosteliida</taxon>
        <taxon>Cavosteliaceae</taxon>
        <taxon>Planoprotostelium</taxon>
    </lineage>
</organism>
<proteinExistence type="predicted"/>
<keyword evidence="1" id="KW-1133">Transmembrane helix</keyword>
<dbReference type="Proteomes" id="UP000241769">
    <property type="component" value="Unassembled WGS sequence"/>
</dbReference>
<name>A0A2P6NYG3_9EUKA</name>
<dbReference type="InParanoid" id="A0A2P6NYG3"/>
<dbReference type="EMBL" id="MDYQ01000006">
    <property type="protein sequence ID" value="PRP88990.1"/>
    <property type="molecule type" value="Genomic_DNA"/>
</dbReference>
<keyword evidence="1" id="KW-0472">Membrane</keyword>
<feature type="transmembrane region" description="Helical" evidence="1">
    <location>
        <begin position="274"/>
        <end position="296"/>
    </location>
</feature>
<protein>
    <submittedName>
        <fullName evidence="2">TraB domain-containing protein isoform 1</fullName>
    </submittedName>
</protein>
<dbReference type="Pfam" id="PF01963">
    <property type="entry name" value="TraB_PrgY_gumN"/>
    <property type="match status" value="1"/>
</dbReference>
<keyword evidence="1" id="KW-0812">Transmembrane</keyword>
<dbReference type="PANTHER" id="PTHR21530">
    <property type="entry name" value="PHEROMONE SHUTDOWN PROTEIN"/>
    <property type="match status" value="1"/>
</dbReference>
<dbReference type="AlphaFoldDB" id="A0A2P6NYG3"/>
<dbReference type="InterPro" id="IPR002816">
    <property type="entry name" value="TraB/PrgY/GumN_fam"/>
</dbReference>
<evidence type="ECO:0000313" key="3">
    <source>
        <dbReference type="Proteomes" id="UP000241769"/>
    </source>
</evidence>
<comment type="caution">
    <text evidence="2">The sequence shown here is derived from an EMBL/GenBank/DDBJ whole genome shotgun (WGS) entry which is preliminary data.</text>
</comment>
<reference evidence="2 3" key="1">
    <citation type="journal article" date="2018" name="Genome Biol. Evol.">
        <title>Multiple Roots of Fruiting Body Formation in Amoebozoa.</title>
        <authorList>
            <person name="Hillmann F."/>
            <person name="Forbes G."/>
            <person name="Novohradska S."/>
            <person name="Ferling I."/>
            <person name="Riege K."/>
            <person name="Groth M."/>
            <person name="Westermann M."/>
            <person name="Marz M."/>
            <person name="Spaller T."/>
            <person name="Winckler T."/>
            <person name="Schaap P."/>
            <person name="Glockner G."/>
        </authorList>
    </citation>
    <scope>NUCLEOTIDE SEQUENCE [LARGE SCALE GENOMIC DNA]</scope>
    <source>
        <strain evidence="2 3">Jena</strain>
    </source>
</reference>
<sequence>MEAPEIVNLAQEEYGLDSVFVTQCTRVLVAPQTKATVYIVGTAHVSARSAEDVAKVIRIVRPDTIVLELCNNRAGLLLSNQNTAPQSDKEEPMTMTQVTDAIRQKGGLSGILFLLLSNMYKKIATKIKISPGIEFQRAYEEGRKIGSRIILGDRPIDITLRRSWAMLSFYEKTRFVWHLIKDSSLDISEDDIEKLKSHDIITEMLSEFTTEFPSLATTIIHERDQYLSGVLQSVPGRVVVAVVGLGHLRGIEKLWNQPLPNIESLLHVPRRESILWNTAKMLMISTGAVGIAYALLRYLRPK</sequence>
<evidence type="ECO:0000256" key="1">
    <source>
        <dbReference type="SAM" id="Phobius"/>
    </source>
</evidence>
<dbReference type="PANTHER" id="PTHR21530:SF7">
    <property type="entry name" value="TRAB DOMAIN-CONTAINING PROTEIN"/>
    <property type="match status" value="1"/>
</dbReference>
<dbReference type="FunCoup" id="A0A2P6NYG3">
    <property type="interactions" value="1"/>
</dbReference>
<accession>A0A2P6NYG3</accession>
<keyword evidence="3" id="KW-1185">Reference proteome</keyword>